<reference evidence="3" key="1">
    <citation type="submission" date="2022-11" db="UniProtKB">
        <authorList>
            <consortium name="WormBaseParasite"/>
        </authorList>
    </citation>
    <scope>IDENTIFICATION</scope>
</reference>
<accession>A0A914YYY3</accession>
<proteinExistence type="predicted"/>
<evidence type="ECO:0000313" key="2">
    <source>
        <dbReference type="Proteomes" id="UP000887577"/>
    </source>
</evidence>
<feature type="chain" id="PRO_5037838566" evidence="1">
    <location>
        <begin position="22"/>
        <end position="113"/>
    </location>
</feature>
<organism evidence="2 3">
    <name type="scientific">Panagrolaimus superbus</name>
    <dbReference type="NCBI Taxonomy" id="310955"/>
    <lineage>
        <taxon>Eukaryota</taxon>
        <taxon>Metazoa</taxon>
        <taxon>Ecdysozoa</taxon>
        <taxon>Nematoda</taxon>
        <taxon>Chromadorea</taxon>
        <taxon>Rhabditida</taxon>
        <taxon>Tylenchina</taxon>
        <taxon>Panagrolaimomorpha</taxon>
        <taxon>Panagrolaimoidea</taxon>
        <taxon>Panagrolaimidae</taxon>
        <taxon>Panagrolaimus</taxon>
    </lineage>
</organism>
<dbReference type="Proteomes" id="UP000887577">
    <property type="component" value="Unplaced"/>
</dbReference>
<evidence type="ECO:0000313" key="3">
    <source>
        <dbReference type="WBParaSite" id="PSU_v2.g5161.t1"/>
    </source>
</evidence>
<sequence>MKGSLFAAALLLMLHFEGIFSQCDSRGLKGLKQCYGNLINTDFSALNNPANNRNFSNDVANHPLCKIHTDKMNCLGSYEATCMNIAAFSQAFGINNRQTEKLCHKQAVNLMMH</sequence>
<feature type="signal peptide" evidence="1">
    <location>
        <begin position="1"/>
        <end position="21"/>
    </location>
</feature>
<dbReference type="AlphaFoldDB" id="A0A914YYY3"/>
<evidence type="ECO:0000256" key="1">
    <source>
        <dbReference type="SAM" id="SignalP"/>
    </source>
</evidence>
<name>A0A914YYY3_9BILA</name>
<keyword evidence="1" id="KW-0732">Signal</keyword>
<keyword evidence="2" id="KW-1185">Reference proteome</keyword>
<protein>
    <submittedName>
        <fullName evidence="3">Uncharacterized protein</fullName>
    </submittedName>
</protein>
<dbReference type="WBParaSite" id="PSU_v2.g5161.t1">
    <property type="protein sequence ID" value="PSU_v2.g5161.t1"/>
    <property type="gene ID" value="PSU_v2.g5161"/>
</dbReference>